<dbReference type="RefSeq" id="XP_013876312.1">
    <property type="nucleotide sequence ID" value="XM_014020858.1"/>
</dbReference>
<dbReference type="AlphaFoldDB" id="A0A2I4C8I3"/>
<evidence type="ECO:0000313" key="2">
    <source>
        <dbReference type="Proteomes" id="UP000192220"/>
    </source>
</evidence>
<dbReference type="InParanoid" id="A0A2I4C8I3"/>
<dbReference type="OrthoDB" id="1729737at2759"/>
<feature type="non-terminal residue" evidence="3">
    <location>
        <position position="1"/>
    </location>
</feature>
<gene>
    <name evidence="3" type="primary">LOC106526289</name>
</gene>
<evidence type="ECO:0000313" key="3">
    <source>
        <dbReference type="RefSeq" id="XP_013876312.1"/>
    </source>
</evidence>
<dbReference type="PANTHER" id="PTHR45737:SF6">
    <property type="entry name" value="VON WILLEBRAND FACTOR A DOMAIN-CONTAINING PROTEIN 5A"/>
    <property type="match status" value="1"/>
</dbReference>
<accession>A0A2I4C8I3</accession>
<organism evidence="2 3">
    <name type="scientific">Austrofundulus limnaeus</name>
    <name type="common">Annual killifish</name>
    <dbReference type="NCBI Taxonomy" id="52670"/>
    <lineage>
        <taxon>Eukaryota</taxon>
        <taxon>Metazoa</taxon>
        <taxon>Chordata</taxon>
        <taxon>Craniata</taxon>
        <taxon>Vertebrata</taxon>
        <taxon>Euteleostomi</taxon>
        <taxon>Actinopterygii</taxon>
        <taxon>Neopterygii</taxon>
        <taxon>Teleostei</taxon>
        <taxon>Neoteleostei</taxon>
        <taxon>Acanthomorphata</taxon>
        <taxon>Ovalentaria</taxon>
        <taxon>Atherinomorphae</taxon>
        <taxon>Cyprinodontiformes</taxon>
        <taxon>Rivulidae</taxon>
        <taxon>Austrofundulus</taxon>
    </lineage>
</organism>
<evidence type="ECO:0000256" key="1">
    <source>
        <dbReference type="SAM" id="MobiDB-lite"/>
    </source>
</evidence>
<keyword evidence="2" id="KW-1185">Reference proteome</keyword>
<dbReference type="GeneID" id="106526289"/>
<dbReference type="Proteomes" id="UP000192220">
    <property type="component" value="Unplaced"/>
</dbReference>
<reference evidence="3" key="1">
    <citation type="submission" date="2025-08" db="UniProtKB">
        <authorList>
            <consortium name="RefSeq"/>
        </authorList>
    </citation>
    <scope>IDENTIFICATION</scope>
</reference>
<dbReference type="PANTHER" id="PTHR45737">
    <property type="entry name" value="VON WILLEBRAND FACTOR A DOMAIN-CONTAINING PROTEIN 5A"/>
    <property type="match status" value="1"/>
</dbReference>
<dbReference type="STRING" id="52670.A0A2I4C8I3"/>
<name>A0A2I4C8I3_AUSLI</name>
<dbReference type="KEGG" id="alim:106526289"/>
<feature type="region of interest" description="Disordered" evidence="1">
    <location>
        <begin position="169"/>
        <end position="188"/>
    </location>
</feature>
<protein>
    <submittedName>
        <fullName evidence="3">Uncharacterized protein LOC106526289</fullName>
    </submittedName>
</protein>
<sequence>ASIRLEYVTELAVQADDGLRFCLPAVLNPRYQPQGSEDASAQVTSVPASLVPYSLSFCVQVSSPRPISKVDSSCSLDPLQYLLRSRGLGYPGRTTYNVQTKGVCKKELRFIVRTKQRKPHFKTKQKRWEENPNQPAVDRRIRATSPCPPVQGLILQPKTGKRGWQLSGQNQVSTKEEKWSGGEAGALDKQTNFSPQAARSSVRWSSFPFIILPANQLKGEDIRQLGR</sequence>
<proteinExistence type="predicted"/>